<protein>
    <submittedName>
        <fullName evidence="1">Uncharacterized protein</fullName>
    </submittedName>
</protein>
<proteinExistence type="predicted"/>
<accession>A0A061D1W0</accession>
<evidence type="ECO:0000313" key="2">
    <source>
        <dbReference type="Proteomes" id="UP000033188"/>
    </source>
</evidence>
<gene>
    <name evidence="1" type="ORF">BBBOND_0109210</name>
</gene>
<dbReference type="OMA" id="ITHTAFC"/>
<dbReference type="RefSeq" id="XP_012766809.1">
    <property type="nucleotide sequence ID" value="XM_012911355.1"/>
</dbReference>
<keyword evidence="2" id="KW-1185">Reference proteome</keyword>
<sequence length="314" mass="35899">MQSACARYSLYQKYFNKCLREWYHQKSNGSGFYYANPPGILFTPLRSVRSSKRQEGTFSVPMSHWFFDKRATDQNVSRNVDVFRTPSSADSREAGMNYLHMGYDVSYTLSLGKLVHKHMDITHTAFCNHYDIAFNTLYNVGRSLDLSPEAFTEFPNFRLVTGNIFGIHSILTEPCFRTVIMSVRRKNMKEMLHYRTLTSVANAVTKGGCIILIARDTEGMNGIQKRFDSPQISQLFVQREGLSMPAIIQGDENGPHGFGHESDYPFLDSEVHDHIKTIIACEANSISQPLYVYIYHKYSSKLPNQRLSKPVNTV</sequence>
<dbReference type="VEuPathDB" id="PiroplasmaDB:BBBOND_0109210"/>
<name>A0A061D1W0_BABBI</name>
<evidence type="ECO:0000313" key="1">
    <source>
        <dbReference type="EMBL" id="CDR94623.1"/>
    </source>
</evidence>
<dbReference type="KEGG" id="bbig:BBBOND_0109210"/>
<dbReference type="AlphaFoldDB" id="A0A061D1W0"/>
<dbReference type="OrthoDB" id="361856at2759"/>
<dbReference type="Proteomes" id="UP000033188">
    <property type="component" value="Chromosome 1"/>
</dbReference>
<organism evidence="1 2">
    <name type="scientific">Babesia bigemina</name>
    <dbReference type="NCBI Taxonomy" id="5866"/>
    <lineage>
        <taxon>Eukaryota</taxon>
        <taxon>Sar</taxon>
        <taxon>Alveolata</taxon>
        <taxon>Apicomplexa</taxon>
        <taxon>Aconoidasida</taxon>
        <taxon>Piroplasmida</taxon>
        <taxon>Babesiidae</taxon>
        <taxon>Babesia</taxon>
    </lineage>
</organism>
<dbReference type="EMBL" id="LK391707">
    <property type="protein sequence ID" value="CDR94623.1"/>
    <property type="molecule type" value="Genomic_DNA"/>
</dbReference>
<dbReference type="GeneID" id="24563164"/>
<reference evidence="2" key="1">
    <citation type="journal article" date="2014" name="Nucleic Acids Res.">
        <title>The evolutionary dynamics of variant antigen genes in Babesia reveal a history of genomic innovation underlying host-parasite interaction.</title>
        <authorList>
            <person name="Jackson A.P."/>
            <person name="Otto T.D."/>
            <person name="Darby A."/>
            <person name="Ramaprasad A."/>
            <person name="Xia D."/>
            <person name="Echaide I.E."/>
            <person name="Farber M."/>
            <person name="Gahlot S."/>
            <person name="Gamble J."/>
            <person name="Gupta D."/>
            <person name="Gupta Y."/>
            <person name="Jackson L."/>
            <person name="Malandrin L."/>
            <person name="Malas T.B."/>
            <person name="Moussa E."/>
            <person name="Nair M."/>
            <person name="Reid A.J."/>
            <person name="Sanders M."/>
            <person name="Sharma J."/>
            <person name="Tracey A."/>
            <person name="Quail M.A."/>
            <person name="Weir W."/>
            <person name="Wastling J.M."/>
            <person name="Hall N."/>
            <person name="Willadsen P."/>
            <person name="Lingelbach K."/>
            <person name="Shiels B."/>
            <person name="Tait A."/>
            <person name="Berriman M."/>
            <person name="Allred D.R."/>
            <person name="Pain A."/>
        </authorList>
    </citation>
    <scope>NUCLEOTIDE SEQUENCE [LARGE SCALE GENOMIC DNA]</scope>
    <source>
        <strain evidence="2">Bond</strain>
    </source>
</reference>